<dbReference type="NCBIfam" id="TIGR01783">
    <property type="entry name" value="TonB-siderophor"/>
    <property type="match status" value="1"/>
</dbReference>
<dbReference type="GO" id="GO:0009279">
    <property type="term" value="C:cell outer membrane"/>
    <property type="evidence" value="ECO:0007669"/>
    <property type="project" value="UniProtKB-SubCell"/>
</dbReference>
<dbReference type="PANTHER" id="PTHR30069:SF8">
    <property type="entry name" value="TONB-DEPENDENT SIDEROPHORE RECEPTOR PROTEIN"/>
    <property type="match status" value="1"/>
</dbReference>
<comment type="subcellular location">
    <subcellularLocation>
        <location evidence="1 14">Cell outer membrane</location>
        <topology evidence="1 14">Multi-pass membrane protein</topology>
    </subcellularLocation>
</comment>
<evidence type="ECO:0000256" key="1">
    <source>
        <dbReference type="ARBA" id="ARBA00004571"/>
    </source>
</evidence>
<dbReference type="PROSITE" id="PS52016">
    <property type="entry name" value="TONB_DEPENDENT_REC_3"/>
    <property type="match status" value="1"/>
</dbReference>
<evidence type="ECO:0000256" key="15">
    <source>
        <dbReference type="PROSITE-ProRule" id="PRU10144"/>
    </source>
</evidence>
<proteinExistence type="inferred from homology"/>
<keyword evidence="9" id="KW-0406">Ion transport</keyword>
<dbReference type="CDD" id="cd01347">
    <property type="entry name" value="ligand_gated_channel"/>
    <property type="match status" value="1"/>
</dbReference>
<dbReference type="Proteomes" id="UP000002424">
    <property type="component" value="Chromosome"/>
</dbReference>
<keyword evidence="3 14" id="KW-0813">Transport</keyword>
<evidence type="ECO:0000313" key="20">
    <source>
        <dbReference type="EMBL" id="ACO79847.1"/>
    </source>
</evidence>
<evidence type="ECO:0000259" key="18">
    <source>
        <dbReference type="Pfam" id="PF00593"/>
    </source>
</evidence>
<keyword evidence="12 20" id="KW-0675">Receptor</keyword>
<dbReference type="InterPro" id="IPR000531">
    <property type="entry name" value="Beta-barrel_TonB"/>
</dbReference>
<dbReference type="GO" id="GO:0038023">
    <property type="term" value="F:signaling receptor activity"/>
    <property type="evidence" value="ECO:0007669"/>
    <property type="project" value="InterPro"/>
</dbReference>
<dbReference type="EnsemblBacteria" id="ACO79847">
    <property type="protein sequence ID" value="ACO79847"/>
    <property type="gene ID" value="Avin_37010"/>
</dbReference>
<gene>
    <name evidence="20" type="ordered locus">Avin_37010</name>
</gene>
<evidence type="ECO:0000256" key="16">
    <source>
        <dbReference type="RuleBase" id="RU003357"/>
    </source>
</evidence>
<evidence type="ECO:0000256" key="13">
    <source>
        <dbReference type="ARBA" id="ARBA00023237"/>
    </source>
</evidence>
<dbReference type="KEGG" id="avn:Avin_37010"/>
<dbReference type="AlphaFoldDB" id="C1DRX2"/>
<dbReference type="InterPro" id="IPR036942">
    <property type="entry name" value="Beta-barrel_TonB_sf"/>
</dbReference>
<evidence type="ECO:0000256" key="14">
    <source>
        <dbReference type="PROSITE-ProRule" id="PRU01360"/>
    </source>
</evidence>
<reference evidence="20 21" key="1">
    <citation type="journal article" date="2009" name="J. Bacteriol.">
        <title>Genome sequence of Azotobacter vinelandii, an obligate aerobe specialized to support diverse anaerobic metabolic processes.</title>
        <authorList>
            <person name="Setubal J.C."/>
            <person name="dos Santos P."/>
            <person name="Goldman B.S."/>
            <person name="Ertesvag H."/>
            <person name="Espin G."/>
            <person name="Rubio L.M."/>
            <person name="Valla S."/>
            <person name="Almeida N.F."/>
            <person name="Balasubramanian D."/>
            <person name="Cromes L."/>
            <person name="Curatti L."/>
            <person name="Du Z."/>
            <person name="Godsy E."/>
            <person name="Goodner B."/>
            <person name="Hellner-Burris K."/>
            <person name="Hernandez J.A."/>
            <person name="Houmiel K."/>
            <person name="Imperial J."/>
            <person name="Kennedy C."/>
            <person name="Larson T.J."/>
            <person name="Latreille P."/>
            <person name="Ligon L.S."/>
            <person name="Lu J."/>
            <person name="Maerk M."/>
            <person name="Miller N.M."/>
            <person name="Norton S."/>
            <person name="O'Carroll I.P."/>
            <person name="Paulsen I."/>
            <person name="Raulfs E.C."/>
            <person name="Roemer R."/>
            <person name="Rosser J."/>
            <person name="Segura D."/>
            <person name="Slater S."/>
            <person name="Stricklin S.L."/>
            <person name="Studholme D.J."/>
            <person name="Sun J."/>
            <person name="Viana C.J."/>
            <person name="Wallin E."/>
            <person name="Wang B."/>
            <person name="Wheeler C."/>
            <person name="Zhu H."/>
            <person name="Dean D.R."/>
            <person name="Dixon R."/>
            <person name="Wood D."/>
        </authorList>
    </citation>
    <scope>NUCLEOTIDE SEQUENCE [LARGE SCALE GENOMIC DNA]</scope>
    <source>
        <strain evidence="21">DJ / ATCC BAA-1303</strain>
    </source>
</reference>
<evidence type="ECO:0000259" key="19">
    <source>
        <dbReference type="Pfam" id="PF07715"/>
    </source>
</evidence>
<dbReference type="InterPro" id="IPR010105">
    <property type="entry name" value="TonB_sidphr_rcpt"/>
</dbReference>
<dbReference type="GO" id="GO:0044718">
    <property type="term" value="P:siderophore transmembrane transport"/>
    <property type="evidence" value="ECO:0007669"/>
    <property type="project" value="TreeGrafter"/>
</dbReference>
<accession>C1DRX2</accession>
<dbReference type="SUPFAM" id="SSF56935">
    <property type="entry name" value="Porins"/>
    <property type="match status" value="1"/>
</dbReference>
<dbReference type="GeneID" id="88186684"/>
<keyword evidence="4 14" id="KW-1134">Transmembrane beta strand</keyword>
<evidence type="ECO:0000313" key="21">
    <source>
        <dbReference type="Proteomes" id="UP000002424"/>
    </source>
</evidence>
<dbReference type="InterPro" id="IPR010917">
    <property type="entry name" value="TonB_rcpt_CS"/>
</dbReference>
<keyword evidence="11 14" id="KW-0472">Membrane</keyword>
<name>C1DRX2_AZOVD</name>
<keyword evidence="7 17" id="KW-0732">Signal</keyword>
<keyword evidence="21" id="KW-1185">Reference proteome</keyword>
<dbReference type="NCBIfam" id="NF010051">
    <property type="entry name" value="PRK13528.1"/>
    <property type="match status" value="1"/>
</dbReference>
<dbReference type="InterPro" id="IPR012910">
    <property type="entry name" value="Plug_dom"/>
</dbReference>
<keyword evidence="8" id="KW-0408">Iron</keyword>
<dbReference type="PANTHER" id="PTHR30069">
    <property type="entry name" value="TONB-DEPENDENT OUTER MEMBRANE RECEPTOR"/>
    <property type="match status" value="1"/>
</dbReference>
<evidence type="ECO:0000256" key="4">
    <source>
        <dbReference type="ARBA" id="ARBA00022452"/>
    </source>
</evidence>
<evidence type="ECO:0000256" key="17">
    <source>
        <dbReference type="SAM" id="SignalP"/>
    </source>
</evidence>
<evidence type="ECO:0000256" key="8">
    <source>
        <dbReference type="ARBA" id="ARBA00023004"/>
    </source>
</evidence>
<dbReference type="InterPro" id="IPR037066">
    <property type="entry name" value="Plug_dom_sf"/>
</dbReference>
<feature type="short sequence motif" description="TonB C-terminal box" evidence="15">
    <location>
        <begin position="740"/>
        <end position="757"/>
    </location>
</feature>
<dbReference type="InterPro" id="IPR039426">
    <property type="entry name" value="TonB-dep_rcpt-like"/>
</dbReference>
<dbReference type="STRING" id="322710.Avin_37010"/>
<evidence type="ECO:0000256" key="11">
    <source>
        <dbReference type="ARBA" id="ARBA00023136"/>
    </source>
</evidence>
<feature type="signal peptide" evidence="17">
    <location>
        <begin position="1"/>
        <end position="25"/>
    </location>
</feature>
<dbReference type="HOGENOM" id="CLU_008287_18_2_6"/>
<organism evidence="20 21">
    <name type="scientific">Azotobacter vinelandii (strain DJ / ATCC BAA-1303)</name>
    <dbReference type="NCBI Taxonomy" id="322710"/>
    <lineage>
        <taxon>Bacteria</taxon>
        <taxon>Pseudomonadati</taxon>
        <taxon>Pseudomonadota</taxon>
        <taxon>Gammaproteobacteria</taxon>
        <taxon>Pseudomonadales</taxon>
        <taxon>Pseudomonadaceae</taxon>
        <taxon>Azotobacter</taxon>
    </lineage>
</organism>
<dbReference type="NCBIfam" id="NF010048">
    <property type="entry name" value="PRK13524.1"/>
    <property type="match status" value="1"/>
</dbReference>
<evidence type="ECO:0000256" key="6">
    <source>
        <dbReference type="ARBA" id="ARBA00022692"/>
    </source>
</evidence>
<dbReference type="eggNOG" id="COG4771">
    <property type="taxonomic scope" value="Bacteria"/>
</dbReference>
<sequence length="757" mass="82496">MYSRFRLAHLPLALLAVSSPLLAEAAEEVTGEEGAAGDGSYRAEEGALELDDVLVTAERELKQQPGVSIITADDIKKRPPVNDLSDIIRKMPGVNLTGNSSSGQYGNNRQIDIRGMGPENTLILIDGKPVRSRNSVRMGRSGERNTRGDTNWVPAELVERIEVLRGPAAARYGSGAMGGVVNIITKAPTEKTHGSVSTYYNSPESEYEGLSKRYNFSLTGPLVQGLSYRIHGNVNKTEADDFGLNSAYATGTTPPAGKEGVRNRDLTGMLRWDLTPQQTIEIEGSYSRQGNIYAGDRAVSTTGSSLLNSLWGRETNIMYRRAGSLTHRGNWDWGTSQLVFSYENTRNRRLDEGLAGATETSIADALTMSTSEYDNYALSGEVNLPFDFGFNQVATLGFEYTKEVLDDPYSTSYTTATGGTISGVSTGSRDSEATNENIAFFVEDNIHLTDRWTLTPGVRFDNHTQFGSNWSPSLNTSYQLTDAISLKGGLSRAFKAPNLYQSNSNYIYYTMGNGCPSDYTTPSSGCYIQGSDDLDAEKSWNFEAGIAYAEKGWNAGVTYFRNEYEDKVVAGLTPVATSSKGAYILQWENASKAVVAGWEGTLNIPLMGEEGDVLSWNTNFTYMIENKNKRTGEPLSVIPKFTVNSILDWQATQALNLNLSMTLYGYQDPRQLTSTGAAASGSDLKQQGGYTLWAINGNYELTKNWSFGAGINNLFDKEIKREGSYSSSSNSSSGTGAGASTYNEPGRAYYASAKFTF</sequence>
<protein>
    <submittedName>
        <fullName evidence="20">TonB-dependent ferrisiderophore receptor protein</fullName>
    </submittedName>
</protein>
<evidence type="ECO:0000256" key="3">
    <source>
        <dbReference type="ARBA" id="ARBA00022448"/>
    </source>
</evidence>
<dbReference type="OrthoDB" id="9764669at2"/>
<evidence type="ECO:0000256" key="5">
    <source>
        <dbReference type="ARBA" id="ARBA00022496"/>
    </source>
</evidence>
<dbReference type="Gene3D" id="2.40.170.20">
    <property type="entry name" value="TonB-dependent receptor, beta-barrel domain"/>
    <property type="match status" value="1"/>
</dbReference>
<dbReference type="EMBL" id="CP001157">
    <property type="protein sequence ID" value="ACO79847.1"/>
    <property type="molecule type" value="Genomic_DNA"/>
</dbReference>
<evidence type="ECO:0000256" key="9">
    <source>
        <dbReference type="ARBA" id="ARBA00023065"/>
    </source>
</evidence>
<keyword evidence="6 14" id="KW-0812">Transmembrane</keyword>
<dbReference type="Gene3D" id="2.170.130.10">
    <property type="entry name" value="TonB-dependent receptor, plug domain"/>
    <property type="match status" value="1"/>
</dbReference>
<comment type="similarity">
    <text evidence="2 14 16">Belongs to the TonB-dependent receptor family.</text>
</comment>
<keyword evidence="5" id="KW-0410">Iron transport</keyword>
<keyword evidence="10 16" id="KW-0798">TonB box</keyword>
<feature type="domain" description="TonB-dependent receptor plug" evidence="19">
    <location>
        <begin position="66"/>
        <end position="180"/>
    </location>
</feature>
<evidence type="ECO:0000256" key="12">
    <source>
        <dbReference type="ARBA" id="ARBA00023170"/>
    </source>
</evidence>
<evidence type="ECO:0000256" key="10">
    <source>
        <dbReference type="ARBA" id="ARBA00023077"/>
    </source>
</evidence>
<feature type="domain" description="TonB-dependent receptor-like beta-barrel" evidence="18">
    <location>
        <begin position="298"/>
        <end position="714"/>
    </location>
</feature>
<feature type="chain" id="PRO_5002908596" evidence="17">
    <location>
        <begin position="26"/>
        <end position="757"/>
    </location>
</feature>
<dbReference type="GO" id="GO:0015344">
    <property type="term" value="F:siderophore uptake transmembrane transporter activity"/>
    <property type="evidence" value="ECO:0007669"/>
    <property type="project" value="TreeGrafter"/>
</dbReference>
<evidence type="ECO:0000256" key="7">
    <source>
        <dbReference type="ARBA" id="ARBA00022729"/>
    </source>
</evidence>
<dbReference type="Pfam" id="PF07715">
    <property type="entry name" value="Plug"/>
    <property type="match status" value="1"/>
</dbReference>
<dbReference type="PROSITE" id="PS01156">
    <property type="entry name" value="TONB_DEPENDENT_REC_2"/>
    <property type="match status" value="1"/>
</dbReference>
<keyword evidence="13 14" id="KW-0998">Cell outer membrane</keyword>
<dbReference type="RefSeq" id="WP_012702222.1">
    <property type="nucleotide sequence ID" value="NC_012560.1"/>
</dbReference>
<dbReference type="InterPro" id="IPR058134">
    <property type="entry name" value="PirA/FepA/PfeA"/>
</dbReference>
<evidence type="ECO:0000256" key="2">
    <source>
        <dbReference type="ARBA" id="ARBA00009810"/>
    </source>
</evidence>
<dbReference type="Pfam" id="PF00593">
    <property type="entry name" value="TonB_dep_Rec_b-barrel"/>
    <property type="match status" value="1"/>
</dbReference>